<evidence type="ECO:0000313" key="1">
    <source>
        <dbReference type="EMBL" id="SCU72273.1"/>
    </source>
</evidence>
<dbReference type="AlphaFoldDB" id="A0A1G4IID8"/>
<keyword evidence="2" id="KW-1185">Reference proteome</keyword>
<dbReference type="Proteomes" id="UP000195570">
    <property type="component" value="Unassembled WGS sequence"/>
</dbReference>
<dbReference type="GeneID" id="92377789"/>
<organism evidence="1 2">
    <name type="scientific">Trypanosoma equiperdum</name>
    <dbReference type="NCBI Taxonomy" id="5694"/>
    <lineage>
        <taxon>Eukaryota</taxon>
        <taxon>Discoba</taxon>
        <taxon>Euglenozoa</taxon>
        <taxon>Kinetoplastea</taxon>
        <taxon>Metakinetoplastina</taxon>
        <taxon>Trypanosomatida</taxon>
        <taxon>Trypanosomatidae</taxon>
        <taxon>Trypanosoma</taxon>
    </lineage>
</organism>
<name>A0A1G4IID8_TRYEQ</name>
<dbReference type="EMBL" id="CZPT02001829">
    <property type="protein sequence ID" value="SCU72273.1"/>
    <property type="molecule type" value="Genomic_DNA"/>
</dbReference>
<comment type="caution">
    <text evidence="1">The sequence shown here is derived from an EMBL/GenBank/DDBJ whole genome shotgun (WGS) entry which is preliminary data.</text>
</comment>
<reference evidence="1" key="1">
    <citation type="submission" date="2016-09" db="EMBL/GenBank/DDBJ databases">
        <authorList>
            <person name="Hebert L."/>
            <person name="Moumen B."/>
        </authorList>
    </citation>
    <scope>NUCLEOTIDE SEQUENCE [LARGE SCALE GENOMIC DNA]</scope>
    <source>
        <strain evidence="1">OVI</strain>
    </source>
</reference>
<sequence>MSALPDASVSDVSPQFGWYQPRYLERREPPMSTFPSLSKVVVSTTLDGKISDEEALKRRGALGFAWERVRPIEEVWNGPPMSDKVPPAKDYERLLLGGSGEESEMKAL</sequence>
<proteinExistence type="predicted"/>
<dbReference type="RefSeq" id="XP_067082789.1">
    <property type="nucleotide sequence ID" value="XM_067226688.1"/>
</dbReference>
<protein>
    <submittedName>
        <fullName evidence="1">Uncharacterized protein</fullName>
    </submittedName>
</protein>
<gene>
    <name evidence="1" type="ORF">TEOVI_000384900</name>
</gene>
<dbReference type="VEuPathDB" id="TriTrypDB:TEOVI_000384900"/>
<evidence type="ECO:0000313" key="2">
    <source>
        <dbReference type="Proteomes" id="UP000195570"/>
    </source>
</evidence>
<accession>A0A1G4IID8</accession>